<organism evidence="3 4">
    <name type="scientific">Dentipellis fragilis</name>
    <dbReference type="NCBI Taxonomy" id="205917"/>
    <lineage>
        <taxon>Eukaryota</taxon>
        <taxon>Fungi</taxon>
        <taxon>Dikarya</taxon>
        <taxon>Basidiomycota</taxon>
        <taxon>Agaricomycotina</taxon>
        <taxon>Agaricomycetes</taxon>
        <taxon>Russulales</taxon>
        <taxon>Hericiaceae</taxon>
        <taxon>Dentipellis</taxon>
    </lineage>
</organism>
<keyword evidence="4" id="KW-1185">Reference proteome</keyword>
<dbReference type="Pfam" id="PF12937">
    <property type="entry name" value="F-box-like"/>
    <property type="match status" value="1"/>
</dbReference>
<name>A0A4Y9YUH0_9AGAM</name>
<dbReference type="STRING" id="205917.A0A4Y9YUH0"/>
<evidence type="ECO:0000259" key="2">
    <source>
        <dbReference type="Pfam" id="PF12937"/>
    </source>
</evidence>
<reference evidence="3 4" key="1">
    <citation type="submission" date="2019-02" db="EMBL/GenBank/DDBJ databases">
        <title>Genome sequencing of the rare red list fungi Dentipellis fragilis.</title>
        <authorList>
            <person name="Buettner E."/>
            <person name="Kellner H."/>
        </authorList>
    </citation>
    <scope>NUCLEOTIDE SEQUENCE [LARGE SCALE GENOMIC DNA]</scope>
    <source>
        <strain evidence="3 4">DSM 105465</strain>
    </source>
</reference>
<evidence type="ECO:0000313" key="4">
    <source>
        <dbReference type="Proteomes" id="UP000298327"/>
    </source>
</evidence>
<feature type="region of interest" description="Disordered" evidence="1">
    <location>
        <begin position="556"/>
        <end position="582"/>
    </location>
</feature>
<dbReference type="PANTHER" id="PTHR38926">
    <property type="entry name" value="F-BOX DOMAIN CONTAINING PROTEIN, EXPRESSED"/>
    <property type="match status" value="1"/>
</dbReference>
<dbReference type="SUPFAM" id="SSF52047">
    <property type="entry name" value="RNI-like"/>
    <property type="match status" value="1"/>
</dbReference>
<gene>
    <name evidence="3" type="ORF">EVG20_g5254</name>
</gene>
<feature type="domain" description="F-box" evidence="2">
    <location>
        <begin position="758"/>
        <end position="824"/>
    </location>
</feature>
<dbReference type="PANTHER" id="PTHR38926:SF5">
    <property type="entry name" value="F-BOX AND LEUCINE-RICH REPEAT PROTEIN 6"/>
    <property type="match status" value="1"/>
</dbReference>
<proteinExistence type="predicted"/>
<sequence length="1284" mass="144315">MEVPSTHSCSDAWTSLTSSKLVSLDKVSPRSDTETKCHARNMLDQEIGDALNAVTSVKTFRNSLVPIHRLPLDVLFKIFFTLATQEPSIIEIRTGEWTTESRYSQLLDVFKLAHVCCYWKDIVLQSPLLWTQIPLHKPTYRPYADLTPTVKSTLSQNHRLGSLSLATVANTTFEYLSTPAPLLKSLQLDSDNTCQDNTEPNIPLDIFARYAPNLRRFISHGLGVCWRSPIMNNLTHLEVHANSKAFTENRGLPSKSPVDDVLDALQRMPCLTTLILRYAVPTFPAGSATHRGAYPIIQLASVTYLSLAGPLFDCGLLVQRLAVHPDASLSYCCYEDNRSLPNDLCSIIRPTQFSYKVWATHDFQIHDITEWDSRPYLSLHWDTFEPARDGMIARETEAMFRLIPFDTVRVLSGDLTSSLLSTDGGDGWRVVWGRANSVEKILTGSQPLSPLIKAWAEPIPGQTPIQHLFPLLKKLTIYNVNFDGWRWDPKLTDFEMAIKARKLLGLALEELSLWYCRIDEDDINHLKKLVDKIFWDQKFCDSLVRGWRSSSSELASTRGCSPHFSTTSSRCTSASTPPGRRTAENPFNLQWKELTYEDNRGAVPVAAYGSHARLDDTVKWASKAYLQFVKARGRELRPPSSTEYVASDALGDQVKETSSTVECSCRKIMCMNGMNQATVRVNIISYLKYFPALVDPATFSSEAWSFLTRSRLVSVDTTSSRSDPQSISHARKVLDREINDALEAIRYVKALRNSLLPIHRLPPDILFKIFHIIATQNTGNIQINAASGKRASRYCEPLDVYKLTHVCRRWKDFALQFPLLWTNIPVHKAKWASEFLSRSQSAPLILFLDLSSKGLSPAVRTALSHARRIQKLTLKGPINSALIDLITPAPALESLTIKAAWIRGSGKTDALLWPNLFAKGAPKLRRIVTRRINFPWHLAVFNNLTYLEVHQASYKPSSAGAGPRTISVDELSHSLRRMPNLTTLILHNCIPVFLPDAPVESGTDHVVYLPSVMFLSLAGPILDCVLLAQRLVVHTDASLAYDCRVDACNLPGQSVSEVIEASRQYNIQISADTHSRVKTTSKWSARPYLSITWDGSALFDEAPEDARAKISREAQSLLRTFSLDSVRVLEGDLDCSLLDPDGWKGVDDWDENWREADGWYRVWGCATAVEKILISDTLLSFLETWTEPASTSEETPDAPNQYLFPCLKKMCIYAVDFCNPESDFVNPDNLERTLKDRDQLGLPLDELSIRGCRIDFLHIHALKKVVKKVIWDGDDYGLGDPDDC</sequence>
<dbReference type="OrthoDB" id="3156934at2759"/>
<protein>
    <recommendedName>
        <fullName evidence="2">F-box domain-containing protein</fullName>
    </recommendedName>
</protein>
<dbReference type="Gene3D" id="3.80.10.10">
    <property type="entry name" value="Ribonuclease Inhibitor"/>
    <property type="match status" value="1"/>
</dbReference>
<accession>A0A4Y9YUH0</accession>
<dbReference type="Proteomes" id="UP000298327">
    <property type="component" value="Unassembled WGS sequence"/>
</dbReference>
<dbReference type="InterPro" id="IPR001810">
    <property type="entry name" value="F-box_dom"/>
</dbReference>
<dbReference type="EMBL" id="SEOQ01000303">
    <property type="protein sequence ID" value="TFY65832.1"/>
    <property type="molecule type" value="Genomic_DNA"/>
</dbReference>
<feature type="compositionally biased region" description="Low complexity" evidence="1">
    <location>
        <begin position="565"/>
        <end position="576"/>
    </location>
</feature>
<evidence type="ECO:0000256" key="1">
    <source>
        <dbReference type="SAM" id="MobiDB-lite"/>
    </source>
</evidence>
<comment type="caution">
    <text evidence="3">The sequence shown here is derived from an EMBL/GenBank/DDBJ whole genome shotgun (WGS) entry which is preliminary data.</text>
</comment>
<evidence type="ECO:0000313" key="3">
    <source>
        <dbReference type="EMBL" id="TFY65832.1"/>
    </source>
</evidence>
<dbReference type="InterPro" id="IPR032675">
    <property type="entry name" value="LRR_dom_sf"/>
</dbReference>